<organism evidence="2 3">
    <name type="scientific">Lentzea alba</name>
    <dbReference type="NCBI Taxonomy" id="2714351"/>
    <lineage>
        <taxon>Bacteria</taxon>
        <taxon>Bacillati</taxon>
        <taxon>Actinomycetota</taxon>
        <taxon>Actinomycetes</taxon>
        <taxon>Pseudonocardiales</taxon>
        <taxon>Pseudonocardiaceae</taxon>
        <taxon>Lentzea</taxon>
    </lineage>
</organism>
<evidence type="ECO:0000313" key="3">
    <source>
        <dbReference type="Proteomes" id="UP000481360"/>
    </source>
</evidence>
<dbReference type="EMBL" id="JAAMPJ010000001">
    <property type="protein sequence ID" value="NGY58733.1"/>
    <property type="molecule type" value="Genomic_DNA"/>
</dbReference>
<gene>
    <name evidence="2" type="ORF">G7043_07310</name>
</gene>
<dbReference type="Proteomes" id="UP000481360">
    <property type="component" value="Unassembled WGS sequence"/>
</dbReference>
<accession>A0A7C9VLU7</accession>
<protein>
    <submittedName>
        <fullName evidence="2">Uncharacterized protein</fullName>
    </submittedName>
</protein>
<name>A0A7C9VLU7_9PSEU</name>
<keyword evidence="3" id="KW-1185">Reference proteome</keyword>
<dbReference type="RefSeq" id="WP_166044705.1">
    <property type="nucleotide sequence ID" value="NZ_JAAMPJ010000001.1"/>
</dbReference>
<dbReference type="AlphaFoldDB" id="A0A7C9VLU7"/>
<proteinExistence type="predicted"/>
<evidence type="ECO:0000313" key="2">
    <source>
        <dbReference type="EMBL" id="NGY58733.1"/>
    </source>
</evidence>
<reference evidence="2 3" key="1">
    <citation type="submission" date="2020-03" db="EMBL/GenBank/DDBJ databases">
        <title>Isolation and identification of active actinomycetes.</title>
        <authorList>
            <person name="Sun X."/>
        </authorList>
    </citation>
    <scope>NUCLEOTIDE SEQUENCE [LARGE SCALE GENOMIC DNA]</scope>
    <source>
        <strain evidence="2 3">NEAU-D13</strain>
    </source>
</reference>
<comment type="caution">
    <text evidence="2">The sequence shown here is derived from an EMBL/GenBank/DDBJ whole genome shotgun (WGS) entry which is preliminary data.</text>
</comment>
<feature type="region of interest" description="Disordered" evidence="1">
    <location>
        <begin position="47"/>
        <end position="83"/>
    </location>
</feature>
<sequence>MIANRVDVPQDLRPGATSCGVAGHVGLEDLHRAAGLKLGQAGRRAADASGNHHLKPDMLDVNMGIGSSEPPQRPLGRASDPFDDLRPFHATHFARLGGFFSKEALSAEAANRASSFRSPTPCVCPPGTGTCLQAGGPEDSAKPAANRI</sequence>
<evidence type="ECO:0000256" key="1">
    <source>
        <dbReference type="SAM" id="MobiDB-lite"/>
    </source>
</evidence>